<name>A0A2P1JXK1_9CAUD</name>
<sequence length="198" mass="22933">MNVPAHLTPAEVDKIVKHSQEIDLGVAINDILDEARIQVEKLAVAVRYHFYIQMQEEEYYAKTALKPEDVIGKDGVSRYALIDRDGLAWFYQLDPENDYEEDEDKAWVRQSQEMLGGQFLVGPTIERDVAEDWDSLLQYGPLRIATDEDDLSWKYVYHVGGYDNGRAIGPEVHLNEEEHARLVMWLYEKERAEDNSND</sequence>
<gene>
    <name evidence="1" type="primary">152</name>
    <name evidence="1" type="ORF">SEA_FINCH_152</name>
</gene>
<evidence type="ECO:0000313" key="1">
    <source>
        <dbReference type="EMBL" id="AVO25081.1"/>
    </source>
</evidence>
<dbReference type="EMBL" id="MG962366">
    <property type="protein sequence ID" value="AVO25081.1"/>
    <property type="molecule type" value="Genomic_DNA"/>
</dbReference>
<dbReference type="Proteomes" id="UP000241290">
    <property type="component" value="Genome"/>
</dbReference>
<organism evidence="1 2">
    <name type="scientific">Rhodococcus phage Finch</name>
    <dbReference type="NCBI Taxonomy" id="2094144"/>
    <lineage>
        <taxon>Viruses</taxon>
        <taxon>Duplodnaviria</taxon>
        <taxon>Heunggongvirae</taxon>
        <taxon>Uroviricota</taxon>
        <taxon>Caudoviricetes</taxon>
        <taxon>Finchvirus</taxon>
        <taxon>Finchvirus finch</taxon>
    </lineage>
</organism>
<dbReference type="GeneID" id="64766405"/>
<proteinExistence type="predicted"/>
<accession>A0A2P1JXK1</accession>
<reference evidence="2" key="1">
    <citation type="submission" date="2018-02" db="EMBL/GenBank/DDBJ databases">
        <authorList>
            <person name="Cohen D.B."/>
            <person name="Kent A.D."/>
        </authorList>
    </citation>
    <scope>NUCLEOTIDE SEQUENCE [LARGE SCALE GENOMIC DNA]</scope>
</reference>
<evidence type="ECO:0000313" key="2">
    <source>
        <dbReference type="Proteomes" id="UP000241290"/>
    </source>
</evidence>
<protein>
    <submittedName>
        <fullName evidence="1">Uncharacterized protein</fullName>
    </submittedName>
</protein>
<dbReference type="RefSeq" id="YP_010059174.1">
    <property type="nucleotide sequence ID" value="NC_054724.1"/>
</dbReference>
<keyword evidence="2" id="KW-1185">Reference proteome</keyword>
<dbReference type="KEGG" id="vg:64766405"/>